<keyword evidence="5" id="KW-0813">Transport</keyword>
<sequence>MNREDTERYINVVVTTNFWKGGRGAEIKFMYPALYRTSCMLDIRFFPYDQQECKLTISSWTSSKSDIDYQAEFDDVNLDNFIPNEEWVVISFNMKRVEEKFVCCPEPWVLLEAVLIVRRKPLYYIVNLVIPTSVITMVAVTGTLFTAIILNIHLQKIYATPVSPFISYIFFNKVAACFRLCPPSVLLELWEETGIHYGRAKNKQKSLKTVRMPSSDGFRSKSPIMLAVDFSSPPSKSLRSDEEANMLRSEMARSNWKKLAKKASQRGRRIEQPNGTTDGNPVVQQDDSNTTMQCLSTLSPTENSLWENKLKRRYALEWEYLATVLDRLLLIVFSLIVFVVTFVMLLVGEAMHFSYEQSTNSFSDSITQ</sequence>
<accession>A0A0D8XTE3</accession>
<dbReference type="InterPro" id="IPR006201">
    <property type="entry name" value="Neur_channel"/>
</dbReference>
<gene>
    <name evidence="9" type="ORF">DICVIV_06852</name>
</gene>
<feature type="region of interest" description="Disordered" evidence="6">
    <location>
        <begin position="263"/>
        <end position="288"/>
    </location>
</feature>
<dbReference type="Pfam" id="PF02932">
    <property type="entry name" value="Neur_chan_memb"/>
    <property type="match status" value="1"/>
</dbReference>
<evidence type="ECO:0000259" key="7">
    <source>
        <dbReference type="Pfam" id="PF02931"/>
    </source>
</evidence>
<dbReference type="EMBL" id="KN716321">
    <property type="protein sequence ID" value="KJH47092.1"/>
    <property type="molecule type" value="Genomic_DNA"/>
</dbReference>
<keyword evidence="4 5" id="KW-0472">Membrane</keyword>
<dbReference type="AlphaFoldDB" id="A0A0D8XTE3"/>
<dbReference type="InterPro" id="IPR038050">
    <property type="entry name" value="Neuro_actylchol_rec"/>
</dbReference>
<dbReference type="FunFam" id="2.70.170.10:FF:000060">
    <property type="entry name" value="Nicotinic acetylcholine receptor subunit alpha4"/>
    <property type="match status" value="1"/>
</dbReference>
<dbReference type="PANTHER" id="PTHR18945">
    <property type="entry name" value="NEUROTRANSMITTER GATED ION CHANNEL"/>
    <property type="match status" value="1"/>
</dbReference>
<name>A0A0D8XTE3_DICVI</name>
<evidence type="ECO:0000313" key="10">
    <source>
        <dbReference type="Proteomes" id="UP000053766"/>
    </source>
</evidence>
<keyword evidence="3 5" id="KW-1133">Transmembrane helix</keyword>
<comment type="subcellular location">
    <subcellularLocation>
        <location evidence="1">Membrane</location>
        <topology evidence="1">Multi-pass membrane protein</topology>
    </subcellularLocation>
</comment>
<dbReference type="Gene3D" id="2.70.170.10">
    <property type="entry name" value="Neurotransmitter-gated ion-channel ligand-binding domain"/>
    <property type="match status" value="1"/>
</dbReference>
<keyword evidence="5" id="KW-0407">Ion channel</keyword>
<dbReference type="STRING" id="29172.A0A0D8XTE3"/>
<reference evidence="9 10" key="1">
    <citation type="submission" date="2013-11" db="EMBL/GenBank/DDBJ databases">
        <title>Draft genome of the bovine lungworm Dictyocaulus viviparus.</title>
        <authorList>
            <person name="Mitreva M."/>
        </authorList>
    </citation>
    <scope>NUCLEOTIDE SEQUENCE [LARGE SCALE GENOMIC DNA]</scope>
    <source>
        <strain evidence="9 10">HannoverDv2000</strain>
    </source>
</reference>
<dbReference type="GO" id="GO:0016020">
    <property type="term" value="C:membrane"/>
    <property type="evidence" value="ECO:0007669"/>
    <property type="project" value="UniProtKB-SubCell"/>
</dbReference>
<dbReference type="InterPro" id="IPR036719">
    <property type="entry name" value="Neuro-gated_channel_TM_sf"/>
</dbReference>
<feature type="compositionally biased region" description="Polar residues" evidence="6">
    <location>
        <begin position="273"/>
        <end position="288"/>
    </location>
</feature>
<proteinExistence type="inferred from homology"/>
<dbReference type="InterPro" id="IPR018000">
    <property type="entry name" value="Neurotransmitter_ion_chnl_CS"/>
</dbReference>
<evidence type="ECO:0000256" key="1">
    <source>
        <dbReference type="ARBA" id="ARBA00004141"/>
    </source>
</evidence>
<evidence type="ECO:0000256" key="6">
    <source>
        <dbReference type="SAM" id="MobiDB-lite"/>
    </source>
</evidence>
<keyword evidence="2 5" id="KW-0812">Transmembrane</keyword>
<dbReference type="PROSITE" id="PS00236">
    <property type="entry name" value="NEUROTR_ION_CHANNEL"/>
    <property type="match status" value="1"/>
</dbReference>
<dbReference type="GO" id="GO:0004888">
    <property type="term" value="F:transmembrane signaling receptor activity"/>
    <property type="evidence" value="ECO:0007669"/>
    <property type="project" value="InterPro"/>
</dbReference>
<dbReference type="InterPro" id="IPR006202">
    <property type="entry name" value="Neur_chan_lig-bd"/>
</dbReference>
<dbReference type="GO" id="GO:0005230">
    <property type="term" value="F:extracellular ligand-gated monoatomic ion channel activity"/>
    <property type="evidence" value="ECO:0007669"/>
    <property type="project" value="InterPro"/>
</dbReference>
<dbReference type="Pfam" id="PF02931">
    <property type="entry name" value="Neur_chan_LBD"/>
    <property type="match status" value="1"/>
</dbReference>
<reference evidence="10" key="2">
    <citation type="journal article" date="2016" name="Sci. Rep.">
        <title>Dictyocaulus viviparus genome, variome and transcriptome elucidate lungworm biology and support future intervention.</title>
        <authorList>
            <person name="McNulty S.N."/>
            <person name="Strube C."/>
            <person name="Rosa B.A."/>
            <person name="Martin J.C."/>
            <person name="Tyagi R."/>
            <person name="Choi Y.J."/>
            <person name="Wang Q."/>
            <person name="Hallsworth Pepin K."/>
            <person name="Zhang X."/>
            <person name="Ozersky P."/>
            <person name="Wilson R.K."/>
            <person name="Sternberg P.W."/>
            <person name="Gasser R.B."/>
            <person name="Mitreva M."/>
        </authorList>
    </citation>
    <scope>NUCLEOTIDE SEQUENCE [LARGE SCALE GENOMIC DNA]</scope>
    <source>
        <strain evidence="10">HannoverDv2000</strain>
    </source>
</reference>
<dbReference type="SUPFAM" id="SSF90112">
    <property type="entry name" value="Neurotransmitter-gated ion-channel transmembrane pore"/>
    <property type="match status" value="1"/>
</dbReference>
<evidence type="ECO:0000313" key="9">
    <source>
        <dbReference type="EMBL" id="KJH47092.1"/>
    </source>
</evidence>
<dbReference type="InterPro" id="IPR036734">
    <property type="entry name" value="Neur_chan_lig-bd_sf"/>
</dbReference>
<dbReference type="SUPFAM" id="SSF63712">
    <property type="entry name" value="Nicotinic receptor ligand binding domain-like"/>
    <property type="match status" value="1"/>
</dbReference>
<feature type="domain" description="Neurotransmitter-gated ion-channel ligand-binding" evidence="7">
    <location>
        <begin position="6"/>
        <end position="121"/>
    </location>
</feature>
<evidence type="ECO:0000256" key="5">
    <source>
        <dbReference type="RuleBase" id="RU000687"/>
    </source>
</evidence>
<dbReference type="PRINTS" id="PR00252">
    <property type="entry name" value="NRIONCHANNEL"/>
</dbReference>
<dbReference type="Proteomes" id="UP000053766">
    <property type="component" value="Unassembled WGS sequence"/>
</dbReference>
<dbReference type="OrthoDB" id="410315at2759"/>
<comment type="caution">
    <text evidence="5">Lacks conserved residue(s) required for the propagation of feature annotation.</text>
</comment>
<comment type="similarity">
    <text evidence="5">Belongs to the ligand-gated ion channel (TC 1.A.9) family.</text>
</comment>
<evidence type="ECO:0000259" key="8">
    <source>
        <dbReference type="Pfam" id="PF02932"/>
    </source>
</evidence>
<dbReference type="Gene3D" id="1.20.58.390">
    <property type="entry name" value="Neurotransmitter-gated ion-channel transmembrane domain"/>
    <property type="match status" value="1"/>
</dbReference>
<protein>
    <submittedName>
        <fullName evidence="9">Uncharacterized protein</fullName>
    </submittedName>
</protein>
<organism evidence="9 10">
    <name type="scientific">Dictyocaulus viviparus</name>
    <name type="common">Bovine lungworm</name>
    <dbReference type="NCBI Taxonomy" id="29172"/>
    <lineage>
        <taxon>Eukaryota</taxon>
        <taxon>Metazoa</taxon>
        <taxon>Ecdysozoa</taxon>
        <taxon>Nematoda</taxon>
        <taxon>Chromadorea</taxon>
        <taxon>Rhabditida</taxon>
        <taxon>Rhabditina</taxon>
        <taxon>Rhabditomorpha</taxon>
        <taxon>Strongyloidea</taxon>
        <taxon>Metastrongylidae</taxon>
        <taxon>Dictyocaulus</taxon>
    </lineage>
</organism>
<evidence type="ECO:0000256" key="3">
    <source>
        <dbReference type="ARBA" id="ARBA00022989"/>
    </source>
</evidence>
<feature type="transmembrane region" description="Helical" evidence="5">
    <location>
        <begin position="122"/>
        <end position="150"/>
    </location>
</feature>
<evidence type="ECO:0000256" key="4">
    <source>
        <dbReference type="ARBA" id="ARBA00023136"/>
    </source>
</evidence>
<dbReference type="InterPro" id="IPR006029">
    <property type="entry name" value="Neurotrans-gated_channel_TM"/>
</dbReference>
<feature type="domain" description="Neurotransmitter-gated ion-channel transmembrane" evidence="8">
    <location>
        <begin position="135"/>
        <end position="344"/>
    </location>
</feature>
<keyword evidence="5" id="KW-0406">Ion transport</keyword>
<evidence type="ECO:0000256" key="2">
    <source>
        <dbReference type="ARBA" id="ARBA00022692"/>
    </source>
</evidence>
<keyword evidence="10" id="KW-1185">Reference proteome</keyword>
<feature type="transmembrane region" description="Helical" evidence="5">
    <location>
        <begin position="328"/>
        <end position="347"/>
    </location>
</feature>